<dbReference type="Pfam" id="PF06602">
    <property type="entry name" value="Myotub-related"/>
    <property type="match status" value="1"/>
</dbReference>
<comment type="similarity">
    <text evidence="1">Belongs to the protein-tyrosine phosphatase family. Non-receptor class myotubularin subfamily.</text>
</comment>
<evidence type="ECO:0000313" key="7">
    <source>
        <dbReference type="Proteomes" id="UP000030693"/>
    </source>
</evidence>
<dbReference type="InterPro" id="IPR030564">
    <property type="entry name" value="Myotubularin"/>
</dbReference>
<dbReference type="GO" id="GO:0004438">
    <property type="term" value="F:phosphatidylinositol-3-phosphate phosphatase activity"/>
    <property type="evidence" value="ECO:0007669"/>
    <property type="project" value="TreeGrafter"/>
</dbReference>
<feature type="binding site" evidence="3">
    <location>
        <begin position="324"/>
        <end position="325"/>
    </location>
    <ligand>
        <name>substrate</name>
    </ligand>
</feature>
<name>A0A058Z9J5_FONAL</name>
<organism evidence="6">
    <name type="scientific">Fonticula alba</name>
    <name type="common">Slime mold</name>
    <dbReference type="NCBI Taxonomy" id="691883"/>
    <lineage>
        <taxon>Eukaryota</taxon>
        <taxon>Rotosphaerida</taxon>
        <taxon>Fonticulaceae</taxon>
        <taxon>Fonticula</taxon>
    </lineage>
</organism>
<dbReference type="STRING" id="691883.A0A058Z9J5"/>
<protein>
    <recommendedName>
        <fullName evidence="5">Myotubularin phosphatase domain-containing protein</fullName>
    </recommendedName>
</protein>
<evidence type="ECO:0000256" key="2">
    <source>
        <dbReference type="PIRSR" id="PIRSR630564-1"/>
    </source>
</evidence>
<evidence type="ECO:0000313" key="6">
    <source>
        <dbReference type="EMBL" id="KCV70197.1"/>
    </source>
</evidence>
<dbReference type="GO" id="GO:0046856">
    <property type="term" value="P:phosphatidylinositol dephosphorylation"/>
    <property type="evidence" value="ECO:0007669"/>
    <property type="project" value="TreeGrafter"/>
</dbReference>
<proteinExistence type="inferred from homology"/>
<dbReference type="InterPro" id="IPR016130">
    <property type="entry name" value="Tyr_Pase_AS"/>
</dbReference>
<keyword evidence="7" id="KW-1185">Reference proteome</keyword>
<feature type="compositionally biased region" description="Low complexity" evidence="4">
    <location>
        <begin position="649"/>
        <end position="658"/>
    </location>
</feature>
<dbReference type="PROSITE" id="PS51339">
    <property type="entry name" value="PPASE_MYOTUBULARIN"/>
    <property type="match status" value="1"/>
</dbReference>
<dbReference type="SUPFAM" id="SSF52799">
    <property type="entry name" value="(Phosphotyrosine protein) phosphatases II"/>
    <property type="match status" value="1"/>
</dbReference>
<dbReference type="PANTHER" id="PTHR10807">
    <property type="entry name" value="MYOTUBULARIN-RELATED"/>
    <property type="match status" value="1"/>
</dbReference>
<dbReference type="GO" id="GO:0016020">
    <property type="term" value="C:membrane"/>
    <property type="evidence" value="ECO:0007669"/>
    <property type="project" value="TreeGrafter"/>
</dbReference>
<evidence type="ECO:0000256" key="4">
    <source>
        <dbReference type="SAM" id="MobiDB-lite"/>
    </source>
</evidence>
<dbReference type="PANTHER" id="PTHR10807:SF128">
    <property type="entry name" value="PHOSPHATIDYLINOSITOL-3,5-BISPHOSPHATE 3-PHOSPHATASE"/>
    <property type="match status" value="1"/>
</dbReference>
<feature type="domain" description="Myotubularin phosphatase" evidence="5">
    <location>
        <begin position="154"/>
        <end position="570"/>
    </location>
</feature>
<feature type="binding site" evidence="3">
    <location>
        <begin position="386"/>
        <end position="392"/>
    </location>
    <ligand>
        <name>substrate</name>
    </ligand>
</feature>
<dbReference type="Proteomes" id="UP000030693">
    <property type="component" value="Unassembled WGS sequence"/>
</dbReference>
<dbReference type="GO" id="GO:0005737">
    <property type="term" value="C:cytoplasm"/>
    <property type="evidence" value="ECO:0007669"/>
    <property type="project" value="TreeGrafter"/>
</dbReference>
<dbReference type="eggNOG" id="KOG1089">
    <property type="taxonomic scope" value="Eukaryota"/>
</dbReference>
<dbReference type="Gene3D" id="2.30.29.30">
    <property type="entry name" value="Pleckstrin-homology domain (PH domain)/Phosphotyrosine-binding domain (PTB)"/>
    <property type="match status" value="1"/>
</dbReference>
<sequence length="703" mass="78381">MAFRDKFRKNSSLRDLSDFLPVTQVDDVFFFRNPLSKHPLAKGTLLLNRHHLSFISPNYHAKILYTKMFHITSRSKSPNDGSKSADRHYIITIHSRDYLVYSIILPDGVDRENFYQTLISYRPASFQNYPALAQSDGGTPRAGHVTPTGTFDEGWKIYDPHSEYRRMGVETVSKMWRISSLNDEYSLCDTYPKVIAVPAEASDAILEGAAKFRSRCRLPILSYLYLPNGASISRSSQPLAGLASVGKRSTADETLVSMYFSAAEKDRAQRLPGFTLPGGATGTQNHIVDARPRVNAIANAAMGKGFEQPDFYQNCTREFLGIDNIHVMRESLDKLLAGVLQSDQSISGWYGALDSSGWLKHMQIIMRGTLKMVRYVLDGGSILVHCSDGWDRTAQLAGLAEVCLDPYYRTRRGFAVLVEKEWLAAGHKFAHRIGHSVYGKASSQYSEVSPVFIQFLEAVWQLSQQYPQSFEFTGTWLRALWSKVVGCDSGTFLFNCERERHQHGLPTGSPSAWAELLWPTSDWLDFVYTNQFYQAPASLDPMAGRGSADAPRILLPQTAPHGIRFWREMYAPFEEEPLALDLFVPCVQTPGGYKPTWGPSHRINIWNNATFDLRKKIAAAERELADLRRAAAGTSPGSAGESVADDTDTISASTTPSSQYLSDDLHQYPETGTLDSDDVPGTVDETKIETAVDSDPESPDLSE</sequence>
<reference evidence="6" key="1">
    <citation type="submission" date="2013-04" db="EMBL/GenBank/DDBJ databases">
        <title>The Genome Sequence of Fonticula alba ATCC 38817.</title>
        <authorList>
            <consortium name="The Broad Institute Genomics Platform"/>
            <person name="Russ C."/>
            <person name="Cuomo C."/>
            <person name="Burger G."/>
            <person name="Gray M.W."/>
            <person name="Holland P.W.H."/>
            <person name="King N."/>
            <person name="Lang F.B.F."/>
            <person name="Roger A.J."/>
            <person name="Ruiz-Trillo I."/>
            <person name="Brown M."/>
            <person name="Walker B."/>
            <person name="Young S."/>
            <person name="Zeng Q."/>
            <person name="Gargeya S."/>
            <person name="Fitzgerald M."/>
            <person name="Haas B."/>
            <person name="Abouelleil A."/>
            <person name="Allen A.W."/>
            <person name="Alvarado L."/>
            <person name="Arachchi H.M."/>
            <person name="Berlin A.M."/>
            <person name="Chapman S.B."/>
            <person name="Gainer-Dewar J."/>
            <person name="Goldberg J."/>
            <person name="Griggs A."/>
            <person name="Gujja S."/>
            <person name="Hansen M."/>
            <person name="Howarth C."/>
            <person name="Imamovic A."/>
            <person name="Ireland A."/>
            <person name="Larimer J."/>
            <person name="McCowan C."/>
            <person name="Murphy C."/>
            <person name="Pearson M."/>
            <person name="Poon T.W."/>
            <person name="Priest M."/>
            <person name="Roberts A."/>
            <person name="Saif S."/>
            <person name="Shea T."/>
            <person name="Sisk P."/>
            <person name="Sykes S."/>
            <person name="Wortman J."/>
            <person name="Nusbaum C."/>
            <person name="Birren B."/>
        </authorList>
    </citation>
    <scope>NUCLEOTIDE SEQUENCE [LARGE SCALE GENOMIC DNA]</scope>
    <source>
        <strain evidence="6">ATCC 38817</strain>
    </source>
</reference>
<dbReference type="PROSITE" id="PS00383">
    <property type="entry name" value="TYR_PHOSPHATASE_1"/>
    <property type="match status" value="1"/>
</dbReference>
<dbReference type="InterPro" id="IPR011993">
    <property type="entry name" value="PH-like_dom_sf"/>
</dbReference>
<dbReference type="RefSeq" id="XP_009495803.1">
    <property type="nucleotide sequence ID" value="XM_009497528.1"/>
</dbReference>
<evidence type="ECO:0000259" key="5">
    <source>
        <dbReference type="PROSITE" id="PS51339"/>
    </source>
</evidence>
<dbReference type="GeneID" id="20528380"/>
<feature type="active site" description="Phosphocysteine intermediate" evidence="2">
    <location>
        <position position="386"/>
    </location>
</feature>
<evidence type="ECO:0000256" key="1">
    <source>
        <dbReference type="ARBA" id="ARBA00007471"/>
    </source>
</evidence>
<dbReference type="OrthoDB" id="271628at2759"/>
<dbReference type="EMBL" id="KB932205">
    <property type="protein sequence ID" value="KCV70197.1"/>
    <property type="molecule type" value="Genomic_DNA"/>
</dbReference>
<feature type="compositionally biased region" description="Acidic residues" evidence="4">
    <location>
        <begin position="692"/>
        <end position="703"/>
    </location>
</feature>
<gene>
    <name evidence="6" type="ORF">H696_03655</name>
</gene>
<dbReference type="InterPro" id="IPR010569">
    <property type="entry name" value="Myotubularin-like_Pase_dom"/>
</dbReference>
<accession>A0A058Z9J5</accession>
<dbReference type="InterPro" id="IPR029021">
    <property type="entry name" value="Prot-tyrosine_phosphatase-like"/>
</dbReference>
<evidence type="ECO:0000256" key="3">
    <source>
        <dbReference type="PIRSR" id="PIRSR630564-2"/>
    </source>
</evidence>
<dbReference type="AlphaFoldDB" id="A0A058Z9J5"/>
<feature type="region of interest" description="Disordered" evidence="4">
    <location>
        <begin position="631"/>
        <end position="703"/>
    </location>
</feature>